<comment type="caution">
    <text evidence="1">The sequence shown here is derived from an EMBL/GenBank/DDBJ whole genome shotgun (WGS) entry which is preliminary data.</text>
</comment>
<organism evidence="1 2">
    <name type="scientific">Eumeta variegata</name>
    <name type="common">Bagworm moth</name>
    <name type="synonym">Eumeta japonica</name>
    <dbReference type="NCBI Taxonomy" id="151549"/>
    <lineage>
        <taxon>Eukaryota</taxon>
        <taxon>Metazoa</taxon>
        <taxon>Ecdysozoa</taxon>
        <taxon>Arthropoda</taxon>
        <taxon>Hexapoda</taxon>
        <taxon>Insecta</taxon>
        <taxon>Pterygota</taxon>
        <taxon>Neoptera</taxon>
        <taxon>Endopterygota</taxon>
        <taxon>Lepidoptera</taxon>
        <taxon>Glossata</taxon>
        <taxon>Ditrysia</taxon>
        <taxon>Tineoidea</taxon>
        <taxon>Psychidae</taxon>
        <taxon>Oiketicinae</taxon>
        <taxon>Eumeta</taxon>
    </lineage>
</organism>
<proteinExistence type="predicted"/>
<sequence>MKRLAVPQLRSKNFTFLVFFNSDLLMPTKALFAILSWLPVDITARQLAIDKGRFKAEHDGHVELKVMGSREHTSDYAMVRQQYRQELARKGRSFVRASGHSVDCPFLHAGSISGIIFGVNTGNMVTEAHVFHRAELMASSGLGKNKGAIEPSQNTSKDGCVGHYRTLQIWKIRKMIG</sequence>
<dbReference type="EMBL" id="BGZK01004566">
    <property type="protein sequence ID" value="GBP09700.1"/>
    <property type="molecule type" value="Genomic_DNA"/>
</dbReference>
<protein>
    <submittedName>
        <fullName evidence="1">Uncharacterized protein</fullName>
    </submittedName>
</protein>
<evidence type="ECO:0000313" key="2">
    <source>
        <dbReference type="Proteomes" id="UP000299102"/>
    </source>
</evidence>
<accession>A0A4C1T826</accession>
<keyword evidence="2" id="KW-1185">Reference proteome</keyword>
<reference evidence="1 2" key="1">
    <citation type="journal article" date="2019" name="Commun. Biol.">
        <title>The bagworm genome reveals a unique fibroin gene that provides high tensile strength.</title>
        <authorList>
            <person name="Kono N."/>
            <person name="Nakamura H."/>
            <person name="Ohtoshi R."/>
            <person name="Tomita M."/>
            <person name="Numata K."/>
            <person name="Arakawa K."/>
        </authorList>
    </citation>
    <scope>NUCLEOTIDE SEQUENCE [LARGE SCALE GENOMIC DNA]</scope>
</reference>
<dbReference type="Proteomes" id="UP000299102">
    <property type="component" value="Unassembled WGS sequence"/>
</dbReference>
<name>A0A4C1T826_EUMVA</name>
<dbReference type="AlphaFoldDB" id="A0A4C1T826"/>
<evidence type="ECO:0000313" key="1">
    <source>
        <dbReference type="EMBL" id="GBP09700.1"/>
    </source>
</evidence>
<gene>
    <name evidence="1" type="ORF">EVAR_72828_1</name>
</gene>